<feature type="region of interest" description="Disordered" evidence="1">
    <location>
        <begin position="1"/>
        <end position="40"/>
    </location>
</feature>
<name>A0A5M6ITJ4_9PROT</name>
<dbReference type="RefSeq" id="WP_150041356.1">
    <property type="nucleotide sequence ID" value="NZ_OW485606.1"/>
</dbReference>
<keyword evidence="3" id="KW-1185">Reference proteome</keyword>
<dbReference type="OrthoDB" id="9182660at2"/>
<feature type="compositionally biased region" description="Low complexity" evidence="1">
    <location>
        <begin position="1"/>
        <end position="39"/>
    </location>
</feature>
<dbReference type="AlphaFoldDB" id="A0A5M6ITJ4"/>
<sequence length="97" mass="9824">MAKNPTPAAAAAEETAAASDAPAPKAKPTTAGPAPAPVADEAPLVSLEEAAAAISQGIRSATLVSAFHAEEKAAGRLRDTEAAYRARFVGFRRRPTA</sequence>
<gene>
    <name evidence="2" type="ORF">F1189_13540</name>
</gene>
<dbReference type="EMBL" id="VWPK01000019">
    <property type="protein sequence ID" value="KAA5611582.1"/>
    <property type="molecule type" value="Genomic_DNA"/>
</dbReference>
<proteinExistence type="predicted"/>
<evidence type="ECO:0000313" key="2">
    <source>
        <dbReference type="EMBL" id="KAA5611582.1"/>
    </source>
</evidence>
<organism evidence="2 3">
    <name type="scientific">Rhodovastum atsumiense</name>
    <dbReference type="NCBI Taxonomy" id="504468"/>
    <lineage>
        <taxon>Bacteria</taxon>
        <taxon>Pseudomonadati</taxon>
        <taxon>Pseudomonadota</taxon>
        <taxon>Alphaproteobacteria</taxon>
        <taxon>Acetobacterales</taxon>
        <taxon>Acetobacteraceae</taxon>
        <taxon>Rhodovastum</taxon>
    </lineage>
</organism>
<accession>A0A5M6ITJ4</accession>
<evidence type="ECO:0000256" key="1">
    <source>
        <dbReference type="SAM" id="MobiDB-lite"/>
    </source>
</evidence>
<evidence type="ECO:0000313" key="3">
    <source>
        <dbReference type="Proteomes" id="UP000325255"/>
    </source>
</evidence>
<reference evidence="2 3" key="1">
    <citation type="submission" date="2019-09" db="EMBL/GenBank/DDBJ databases">
        <title>Genome sequence of Rhodovastum atsumiense, a diverse member of the Acetobacteraceae family of non-sulfur purple photosynthetic bacteria.</title>
        <authorList>
            <person name="Meyer T."/>
            <person name="Kyndt J."/>
        </authorList>
    </citation>
    <scope>NUCLEOTIDE SEQUENCE [LARGE SCALE GENOMIC DNA]</scope>
    <source>
        <strain evidence="2 3">DSM 21279</strain>
    </source>
</reference>
<dbReference type="Proteomes" id="UP000325255">
    <property type="component" value="Unassembled WGS sequence"/>
</dbReference>
<comment type="caution">
    <text evidence="2">The sequence shown here is derived from an EMBL/GenBank/DDBJ whole genome shotgun (WGS) entry which is preliminary data.</text>
</comment>
<protein>
    <submittedName>
        <fullName evidence="2">Uncharacterized protein</fullName>
    </submittedName>
</protein>